<evidence type="ECO:0000256" key="11">
    <source>
        <dbReference type="ARBA" id="ARBA00022989"/>
    </source>
</evidence>
<evidence type="ECO:0000256" key="6">
    <source>
        <dbReference type="ARBA" id="ARBA00022473"/>
    </source>
</evidence>
<dbReference type="InterPro" id="IPR000595">
    <property type="entry name" value="cNMP-bd_dom"/>
</dbReference>
<feature type="domain" description="Cyclic nucleotide-binding" evidence="14">
    <location>
        <begin position="197"/>
        <end position="285"/>
    </location>
</feature>
<keyword evidence="11" id="KW-1133">Transmembrane helix</keyword>
<dbReference type="InterPro" id="IPR014710">
    <property type="entry name" value="RmlC-like_jellyroll"/>
</dbReference>
<dbReference type="PANTHER" id="PTHR12101">
    <property type="entry name" value="POPEYE DOMAIN CONTAINING PROTEIN"/>
    <property type="match status" value="1"/>
</dbReference>
<dbReference type="GO" id="GO:0007155">
    <property type="term" value="P:cell adhesion"/>
    <property type="evidence" value="ECO:0007669"/>
    <property type="project" value="UniProtKB-KW"/>
</dbReference>
<keyword evidence="7" id="KW-1003">Cell membrane</keyword>
<gene>
    <name evidence="15" type="ORF">CHYS00102_LOCUS5289</name>
</gene>
<keyword evidence="9" id="KW-0130">Cell adhesion</keyword>
<evidence type="ECO:0000259" key="14">
    <source>
        <dbReference type="PROSITE" id="PS50042"/>
    </source>
</evidence>
<keyword evidence="8" id="KW-0812">Transmembrane</keyword>
<dbReference type="Pfam" id="PF04831">
    <property type="entry name" value="POPDC1-3"/>
    <property type="match status" value="1"/>
</dbReference>
<keyword evidence="6" id="KW-0217">Developmental protein</keyword>
<evidence type="ECO:0000256" key="7">
    <source>
        <dbReference type="ARBA" id="ARBA00022475"/>
    </source>
</evidence>
<dbReference type="InterPro" id="IPR006916">
    <property type="entry name" value="POPDC1-3"/>
</dbReference>
<dbReference type="GO" id="GO:0016328">
    <property type="term" value="C:lateral plasma membrane"/>
    <property type="evidence" value="ECO:0007669"/>
    <property type="project" value="UniProtKB-SubCell"/>
</dbReference>
<dbReference type="EMBL" id="HBFR01007345">
    <property type="protein sequence ID" value="CAD8878105.1"/>
    <property type="molecule type" value="Transcribed_RNA"/>
</dbReference>
<dbReference type="PANTHER" id="PTHR12101:SF17">
    <property type="entry name" value="BLOOD VESSEL EPICARDIAL SUBSTANCE"/>
    <property type="match status" value="1"/>
</dbReference>
<dbReference type="GO" id="GO:0005923">
    <property type="term" value="C:bicellular tight junction"/>
    <property type="evidence" value="ECO:0007669"/>
    <property type="project" value="UniProtKB-SubCell"/>
</dbReference>
<protein>
    <recommendedName>
        <fullName evidence="14">Cyclic nucleotide-binding domain-containing protein</fullName>
    </recommendedName>
</protein>
<evidence type="ECO:0000256" key="10">
    <source>
        <dbReference type="ARBA" id="ARBA00022949"/>
    </source>
</evidence>
<keyword evidence="10" id="KW-0965">Cell junction</keyword>
<keyword evidence="5" id="KW-0796">Tight junction</keyword>
<dbReference type="Gene3D" id="2.60.120.10">
    <property type="entry name" value="Jelly Rolls"/>
    <property type="match status" value="1"/>
</dbReference>
<evidence type="ECO:0000256" key="9">
    <source>
        <dbReference type="ARBA" id="ARBA00022889"/>
    </source>
</evidence>
<evidence type="ECO:0000256" key="2">
    <source>
        <dbReference type="ARBA" id="ARBA00004141"/>
    </source>
</evidence>
<evidence type="ECO:0000256" key="12">
    <source>
        <dbReference type="ARBA" id="ARBA00023136"/>
    </source>
</evidence>
<keyword evidence="12" id="KW-0472">Membrane</keyword>
<comment type="similarity">
    <text evidence="4">Belongs to the popeye family.</text>
</comment>
<evidence type="ECO:0000256" key="3">
    <source>
        <dbReference type="ARBA" id="ARBA00004435"/>
    </source>
</evidence>
<organism evidence="15">
    <name type="scientific">Corethron hystrix</name>
    <dbReference type="NCBI Taxonomy" id="216773"/>
    <lineage>
        <taxon>Eukaryota</taxon>
        <taxon>Sar</taxon>
        <taxon>Stramenopiles</taxon>
        <taxon>Ochrophyta</taxon>
        <taxon>Bacillariophyta</taxon>
        <taxon>Coscinodiscophyceae</taxon>
        <taxon>Corethrophycidae</taxon>
        <taxon>Corethrales</taxon>
        <taxon>Corethraceae</taxon>
        <taxon>Corethron</taxon>
    </lineage>
</organism>
<dbReference type="GO" id="GO:0030552">
    <property type="term" value="F:cAMP binding"/>
    <property type="evidence" value="ECO:0007669"/>
    <property type="project" value="TreeGrafter"/>
</dbReference>
<dbReference type="CDD" id="cd00038">
    <property type="entry name" value="CAP_ED"/>
    <property type="match status" value="1"/>
</dbReference>
<evidence type="ECO:0000256" key="1">
    <source>
        <dbReference type="ARBA" id="ARBA00004124"/>
    </source>
</evidence>
<comment type="subcellular location">
    <subcellularLocation>
        <location evidence="3">Cell junction</location>
        <location evidence="3">Tight junction</location>
    </subcellularLocation>
    <subcellularLocation>
        <location evidence="1">Lateral cell membrane</location>
    </subcellularLocation>
    <subcellularLocation>
        <location evidence="2">Membrane</location>
        <topology evidence="2">Multi-pass membrane protein</topology>
    </subcellularLocation>
</comment>
<dbReference type="InterPro" id="IPR018490">
    <property type="entry name" value="cNMP-bd_dom_sf"/>
</dbReference>
<evidence type="ECO:0000256" key="8">
    <source>
        <dbReference type="ARBA" id="ARBA00022692"/>
    </source>
</evidence>
<keyword evidence="13" id="KW-0325">Glycoprotein</keyword>
<dbReference type="SUPFAM" id="SSF51206">
    <property type="entry name" value="cAMP-binding domain-like"/>
    <property type="match status" value="1"/>
</dbReference>
<evidence type="ECO:0000256" key="5">
    <source>
        <dbReference type="ARBA" id="ARBA00022427"/>
    </source>
</evidence>
<dbReference type="InterPro" id="IPR055272">
    <property type="entry name" value="POPDC1-3_dom"/>
</dbReference>
<dbReference type="AlphaFoldDB" id="A0A7S1B7Z5"/>
<evidence type="ECO:0000256" key="4">
    <source>
        <dbReference type="ARBA" id="ARBA00007146"/>
    </source>
</evidence>
<name>A0A7S1B7Z5_9STRA</name>
<accession>A0A7S1B7Z5</accession>
<sequence>MNSSRIGAQLHMLNGCSLKLSENVLKPINFQSRRIQLNRSSYYKCSYSRSIVFQSLLRMKKSKLSRALSTSRFSSARFNDFLTKQRHVPRVFTFLLSGPSRSFTISMSEICGHTSFVLVAASYAVDDYLMLRVIATCGCTSMLFFTYFHPHGRILWLPFRWNALFILINSAYIAKVMLERHEAEQLTDEERNLHQNHLSVIDIVDFAKLLKIGRYESFSPGSEVVTQGKPNRCVRLVMRGELNVYHDGKPTYILQPGNFISESGLHLGLRIIGSVEAPATVVALSPDTAPKHTKGNKSVVTIAWDRAELINLLEKESNLSKTFQSALNFDIVSKLERQKRHIDSAVGSEEGVSEEHLLAEERYINILKHRTTHAKISEHDRNEMFQYRTIHGIDNDEHAEALKKCGWTVDEFERGQTKPSQPTPSTTLLSKWYRFLTPNFNLKEQDDMSHESEST</sequence>
<evidence type="ECO:0000256" key="13">
    <source>
        <dbReference type="ARBA" id="ARBA00023180"/>
    </source>
</evidence>
<dbReference type="PROSITE" id="PS50042">
    <property type="entry name" value="CNMP_BINDING_3"/>
    <property type="match status" value="1"/>
</dbReference>
<proteinExistence type="inferred from homology"/>
<reference evidence="15" key="1">
    <citation type="submission" date="2021-01" db="EMBL/GenBank/DDBJ databases">
        <authorList>
            <person name="Corre E."/>
            <person name="Pelletier E."/>
            <person name="Niang G."/>
            <person name="Scheremetjew M."/>
            <person name="Finn R."/>
            <person name="Kale V."/>
            <person name="Holt S."/>
            <person name="Cochrane G."/>
            <person name="Meng A."/>
            <person name="Brown T."/>
            <person name="Cohen L."/>
        </authorList>
    </citation>
    <scope>NUCLEOTIDE SEQUENCE</scope>
    <source>
        <strain evidence="15">308</strain>
    </source>
</reference>
<evidence type="ECO:0000313" key="15">
    <source>
        <dbReference type="EMBL" id="CAD8878105.1"/>
    </source>
</evidence>